<feature type="region of interest" description="Disordered" evidence="1">
    <location>
        <begin position="107"/>
        <end position="141"/>
    </location>
</feature>
<gene>
    <name evidence="2" type="ORF">g.9762</name>
    <name evidence="3" type="ORF">g.9763</name>
</gene>
<dbReference type="EMBL" id="GECU01023465">
    <property type="protein sequence ID" value="JAS84241.1"/>
    <property type="molecule type" value="Transcribed_RNA"/>
</dbReference>
<protein>
    <submittedName>
        <fullName evidence="3">Uncharacterized protein</fullName>
    </submittedName>
</protein>
<dbReference type="EMBL" id="GECU01014667">
    <property type="protein sequence ID" value="JAS93039.1"/>
    <property type="molecule type" value="Transcribed_RNA"/>
</dbReference>
<evidence type="ECO:0000313" key="3">
    <source>
        <dbReference type="EMBL" id="JAS93039.1"/>
    </source>
</evidence>
<name>A0A1B6J1I7_9HEMI</name>
<reference evidence="3" key="1">
    <citation type="submission" date="2015-11" db="EMBL/GenBank/DDBJ databases">
        <title>De novo transcriptome assembly of four potential Pierce s Disease insect vectors from Arizona vineyards.</title>
        <authorList>
            <person name="Tassone E.E."/>
        </authorList>
    </citation>
    <scope>NUCLEOTIDE SEQUENCE</scope>
</reference>
<feature type="compositionally biased region" description="Low complexity" evidence="1">
    <location>
        <begin position="173"/>
        <end position="192"/>
    </location>
</feature>
<feature type="region of interest" description="Disordered" evidence="1">
    <location>
        <begin position="173"/>
        <end position="207"/>
    </location>
</feature>
<accession>A0A1B6J1I7</accession>
<sequence length="207" mass="22772">GKERGIDSIAAGKVLSVTSFCCRISQSRCSGDRRVRGAYYSKTGVKYHPTSHNKPALVLNCLCCLLFTEELFYSIGMVRQCAVIALVVLSLAGTMAQRPPYLGSSNPGVLPQYLPEGTDNRFGSSETGPDPAPASPIHPGTLETEDVYNRVSEWPDQHKPFWYLNAIAIQKQREQQQQQQAQAAAAQTQNRQSPFAAGSRRTVNRQN</sequence>
<evidence type="ECO:0000313" key="2">
    <source>
        <dbReference type="EMBL" id="JAS84241.1"/>
    </source>
</evidence>
<proteinExistence type="predicted"/>
<feature type="non-terminal residue" evidence="3">
    <location>
        <position position="1"/>
    </location>
</feature>
<organism evidence="3">
    <name type="scientific">Homalodisca liturata</name>
    <dbReference type="NCBI Taxonomy" id="320908"/>
    <lineage>
        <taxon>Eukaryota</taxon>
        <taxon>Metazoa</taxon>
        <taxon>Ecdysozoa</taxon>
        <taxon>Arthropoda</taxon>
        <taxon>Hexapoda</taxon>
        <taxon>Insecta</taxon>
        <taxon>Pterygota</taxon>
        <taxon>Neoptera</taxon>
        <taxon>Paraneoptera</taxon>
        <taxon>Hemiptera</taxon>
        <taxon>Auchenorrhyncha</taxon>
        <taxon>Membracoidea</taxon>
        <taxon>Cicadellidae</taxon>
        <taxon>Cicadellinae</taxon>
        <taxon>Proconiini</taxon>
        <taxon>Homalodisca</taxon>
    </lineage>
</organism>
<evidence type="ECO:0000256" key="1">
    <source>
        <dbReference type="SAM" id="MobiDB-lite"/>
    </source>
</evidence>
<dbReference type="AlphaFoldDB" id="A0A1B6J1I7"/>